<proteinExistence type="predicted"/>
<evidence type="ECO:0000313" key="2">
    <source>
        <dbReference type="EMBL" id="HIX02120.1"/>
    </source>
</evidence>
<keyword evidence="1" id="KW-0732">Signal</keyword>
<organism evidence="2 3">
    <name type="scientific">Candidatus Ligilactobacillus excrementigallinarum</name>
    <dbReference type="NCBI Taxonomy" id="2838641"/>
    <lineage>
        <taxon>Bacteria</taxon>
        <taxon>Bacillati</taxon>
        <taxon>Bacillota</taxon>
        <taxon>Bacilli</taxon>
        <taxon>Lactobacillales</taxon>
        <taxon>Lactobacillaceae</taxon>
        <taxon>Ligilactobacillus</taxon>
    </lineage>
</organism>
<dbReference type="AlphaFoldDB" id="A0A9D1UX64"/>
<name>A0A9D1UX64_9LACO</name>
<reference evidence="2" key="1">
    <citation type="journal article" date="2021" name="PeerJ">
        <title>Extensive microbial diversity within the chicken gut microbiome revealed by metagenomics and culture.</title>
        <authorList>
            <person name="Gilroy R."/>
            <person name="Ravi A."/>
            <person name="Getino M."/>
            <person name="Pursley I."/>
            <person name="Horton D.L."/>
            <person name="Alikhan N.F."/>
            <person name="Baker D."/>
            <person name="Gharbi K."/>
            <person name="Hall N."/>
            <person name="Watson M."/>
            <person name="Adriaenssens E.M."/>
            <person name="Foster-Nyarko E."/>
            <person name="Jarju S."/>
            <person name="Secka A."/>
            <person name="Antonio M."/>
            <person name="Oren A."/>
            <person name="Chaudhuri R.R."/>
            <person name="La Ragione R."/>
            <person name="Hildebrand F."/>
            <person name="Pallen M.J."/>
        </authorList>
    </citation>
    <scope>NUCLEOTIDE SEQUENCE</scope>
    <source>
        <strain evidence="2">6627</strain>
    </source>
</reference>
<protein>
    <submittedName>
        <fullName evidence="2">Uncharacterized protein</fullName>
    </submittedName>
</protein>
<feature type="chain" id="PRO_5038601526" evidence="1">
    <location>
        <begin position="25"/>
        <end position="168"/>
    </location>
</feature>
<gene>
    <name evidence="2" type="ORF">H9861_05130</name>
</gene>
<sequence>MKKNKWIVIGIVLLTILTPRVALAKGFHDDGGGDFGGDHIVFHDDDGGAGHDDFDDGDDSVASDGGETFGSRVKDTFNYLIPQDWHGHHSSYSHISSGVYSKNQSTALNQLIEWGCELIELILGLWMSYIVLVDFLWEDLPDKIKDLISSILTSKDPERNRHAIKKKW</sequence>
<evidence type="ECO:0000313" key="3">
    <source>
        <dbReference type="Proteomes" id="UP000823963"/>
    </source>
</evidence>
<comment type="caution">
    <text evidence="2">The sequence shown here is derived from an EMBL/GenBank/DDBJ whole genome shotgun (WGS) entry which is preliminary data.</text>
</comment>
<accession>A0A9D1UX64</accession>
<evidence type="ECO:0000256" key="1">
    <source>
        <dbReference type="SAM" id="SignalP"/>
    </source>
</evidence>
<feature type="signal peptide" evidence="1">
    <location>
        <begin position="1"/>
        <end position="24"/>
    </location>
</feature>
<dbReference type="EMBL" id="DXFP01000048">
    <property type="protein sequence ID" value="HIX02120.1"/>
    <property type="molecule type" value="Genomic_DNA"/>
</dbReference>
<dbReference type="Proteomes" id="UP000823963">
    <property type="component" value="Unassembled WGS sequence"/>
</dbReference>
<reference evidence="2" key="2">
    <citation type="submission" date="2021-04" db="EMBL/GenBank/DDBJ databases">
        <authorList>
            <person name="Gilroy R."/>
        </authorList>
    </citation>
    <scope>NUCLEOTIDE SEQUENCE</scope>
    <source>
        <strain evidence="2">6627</strain>
    </source>
</reference>